<keyword evidence="2" id="KW-1003">Cell membrane</keyword>
<evidence type="ECO:0000256" key="2">
    <source>
        <dbReference type="ARBA" id="ARBA00022475"/>
    </source>
</evidence>
<keyword evidence="4 6" id="KW-1133">Transmembrane helix</keyword>
<dbReference type="PATRIC" id="fig|1423719.4.peg.278"/>
<name>A0A0R1HJJ0_9LACO</name>
<keyword evidence="5 6" id="KW-0472">Membrane</keyword>
<evidence type="ECO:0000313" key="8">
    <source>
        <dbReference type="EMBL" id="KRK46652.1"/>
    </source>
</evidence>
<dbReference type="RefSeq" id="WP_057973592.1">
    <property type="nucleotide sequence ID" value="NZ_AZDI01000001.1"/>
</dbReference>
<dbReference type="GO" id="GO:0005886">
    <property type="term" value="C:plasma membrane"/>
    <property type="evidence" value="ECO:0007669"/>
    <property type="project" value="UniProtKB-SubCell"/>
</dbReference>
<comment type="subcellular location">
    <subcellularLocation>
        <location evidence="1">Cell membrane</location>
        <topology evidence="1">Multi-pass membrane protein</topology>
    </subcellularLocation>
</comment>
<dbReference type="Proteomes" id="UP000051450">
    <property type="component" value="Unassembled WGS sequence"/>
</dbReference>
<dbReference type="GeneID" id="83548290"/>
<dbReference type="EMBL" id="AZDI01000001">
    <property type="protein sequence ID" value="KRK46652.1"/>
    <property type="molecule type" value="Genomic_DNA"/>
</dbReference>
<dbReference type="CDD" id="cd16380">
    <property type="entry name" value="YitT_C"/>
    <property type="match status" value="1"/>
</dbReference>
<evidence type="ECO:0000259" key="7">
    <source>
        <dbReference type="Pfam" id="PF10035"/>
    </source>
</evidence>
<evidence type="ECO:0000256" key="1">
    <source>
        <dbReference type="ARBA" id="ARBA00004651"/>
    </source>
</evidence>
<feature type="domain" description="DUF2179" evidence="7">
    <location>
        <begin position="229"/>
        <end position="284"/>
    </location>
</feature>
<dbReference type="PIRSF" id="PIRSF006483">
    <property type="entry name" value="Membrane_protein_YitT"/>
    <property type="match status" value="1"/>
</dbReference>
<feature type="transmembrane region" description="Helical" evidence="6">
    <location>
        <begin position="156"/>
        <end position="177"/>
    </location>
</feature>
<evidence type="ECO:0000313" key="9">
    <source>
        <dbReference type="Proteomes" id="UP000051450"/>
    </source>
</evidence>
<feature type="transmembrane region" description="Helical" evidence="6">
    <location>
        <begin position="62"/>
        <end position="82"/>
    </location>
</feature>
<dbReference type="Pfam" id="PF10035">
    <property type="entry name" value="DUF2179"/>
    <property type="match status" value="1"/>
</dbReference>
<dbReference type="Gene3D" id="3.30.70.120">
    <property type="match status" value="1"/>
</dbReference>
<dbReference type="InterPro" id="IPR015867">
    <property type="entry name" value="N-reg_PII/ATP_PRibTrfase_C"/>
</dbReference>
<protein>
    <recommendedName>
        <fullName evidence="7">DUF2179 domain-containing protein</fullName>
    </recommendedName>
</protein>
<dbReference type="InterPro" id="IPR051461">
    <property type="entry name" value="UPF0750_membrane"/>
</dbReference>
<gene>
    <name evidence="8" type="ORF">FC66_GL000276</name>
</gene>
<dbReference type="PANTHER" id="PTHR33545:SF5">
    <property type="entry name" value="UPF0750 MEMBRANE PROTEIN YITT"/>
    <property type="match status" value="1"/>
</dbReference>
<keyword evidence="3 6" id="KW-0812">Transmembrane</keyword>
<evidence type="ECO:0000256" key="6">
    <source>
        <dbReference type="SAM" id="Phobius"/>
    </source>
</evidence>
<evidence type="ECO:0000256" key="5">
    <source>
        <dbReference type="ARBA" id="ARBA00023136"/>
    </source>
</evidence>
<dbReference type="AlphaFoldDB" id="A0A0R1HJJ0"/>
<dbReference type="STRING" id="1423719.FC66_GL000276"/>
<keyword evidence="9" id="KW-1185">Reference proteome</keyword>
<sequence>MDDLQQIFKKHSYAAKASTAFIYAILVSVAMNFFWTPGKIYASGITGLAQLVSTLLSRYAPFQISTALLLFLLNTPMFVLAWNKIGHRFTVFTFLAVVFSSIMIKAITPVTLTTDPIICAIFGGAVNGFGTGLALRNGISTGGLDIIGLTIKKKTGKSIGTINIIFNAFIVLAAGFIYGWPYAFYSALGLFVNARVMDMVYTRQQKMQVMIVTSRPKSVIDSIQNHMRRGITIVNDVEGAYHHDDKTLLITVISRYEQNELHDAMEESDPVAFVSISENVQIWGRFYEQAL</sequence>
<evidence type="ECO:0000256" key="4">
    <source>
        <dbReference type="ARBA" id="ARBA00022989"/>
    </source>
</evidence>
<evidence type="ECO:0000256" key="3">
    <source>
        <dbReference type="ARBA" id="ARBA00022692"/>
    </source>
</evidence>
<proteinExistence type="predicted"/>
<dbReference type="OrthoDB" id="2417289at2"/>
<accession>A0A0R1HJJ0</accession>
<organism evidence="8 9">
    <name type="scientific">Dellaglioa algida DSM 15638</name>
    <dbReference type="NCBI Taxonomy" id="1423719"/>
    <lineage>
        <taxon>Bacteria</taxon>
        <taxon>Bacillati</taxon>
        <taxon>Bacillota</taxon>
        <taxon>Bacilli</taxon>
        <taxon>Lactobacillales</taxon>
        <taxon>Lactobacillaceae</taxon>
        <taxon>Dellaglioa</taxon>
    </lineage>
</organism>
<comment type="caution">
    <text evidence="8">The sequence shown here is derived from an EMBL/GenBank/DDBJ whole genome shotgun (WGS) entry which is preliminary data.</text>
</comment>
<feature type="transmembrane region" description="Helical" evidence="6">
    <location>
        <begin position="114"/>
        <end position="135"/>
    </location>
</feature>
<feature type="transmembrane region" description="Helical" evidence="6">
    <location>
        <begin position="20"/>
        <end position="42"/>
    </location>
</feature>
<feature type="transmembrane region" description="Helical" evidence="6">
    <location>
        <begin position="89"/>
        <end position="108"/>
    </location>
</feature>
<dbReference type="InterPro" id="IPR003740">
    <property type="entry name" value="YitT"/>
</dbReference>
<dbReference type="PANTHER" id="PTHR33545">
    <property type="entry name" value="UPF0750 MEMBRANE PROTEIN YITT-RELATED"/>
    <property type="match status" value="1"/>
</dbReference>
<dbReference type="Pfam" id="PF02588">
    <property type="entry name" value="YitT_membrane"/>
    <property type="match status" value="1"/>
</dbReference>
<dbReference type="InterPro" id="IPR019264">
    <property type="entry name" value="DUF2179"/>
</dbReference>
<reference evidence="8 9" key="1">
    <citation type="journal article" date="2015" name="Genome Announc.">
        <title>Expanding the biotechnology potential of lactobacilli through comparative genomics of 213 strains and associated genera.</title>
        <authorList>
            <person name="Sun Z."/>
            <person name="Harris H.M."/>
            <person name="McCann A."/>
            <person name="Guo C."/>
            <person name="Argimon S."/>
            <person name="Zhang W."/>
            <person name="Yang X."/>
            <person name="Jeffery I.B."/>
            <person name="Cooney J.C."/>
            <person name="Kagawa T.F."/>
            <person name="Liu W."/>
            <person name="Song Y."/>
            <person name="Salvetti E."/>
            <person name="Wrobel A."/>
            <person name="Rasinkangas P."/>
            <person name="Parkhill J."/>
            <person name="Rea M.C."/>
            <person name="O'Sullivan O."/>
            <person name="Ritari J."/>
            <person name="Douillard F.P."/>
            <person name="Paul Ross R."/>
            <person name="Yang R."/>
            <person name="Briner A.E."/>
            <person name="Felis G.E."/>
            <person name="de Vos W.M."/>
            <person name="Barrangou R."/>
            <person name="Klaenhammer T.R."/>
            <person name="Caufield P.W."/>
            <person name="Cui Y."/>
            <person name="Zhang H."/>
            <person name="O'Toole P.W."/>
        </authorList>
    </citation>
    <scope>NUCLEOTIDE SEQUENCE [LARGE SCALE GENOMIC DNA]</scope>
    <source>
        <strain evidence="8 9">DSM 15638</strain>
    </source>
</reference>